<dbReference type="GO" id="GO:0003677">
    <property type="term" value="F:DNA binding"/>
    <property type="evidence" value="ECO:0007669"/>
    <property type="project" value="UniProtKB-UniRule"/>
</dbReference>
<comment type="function">
    <text evidence="2">Binds to DNA and alters its conformation. May be involved in regulation of gene expression, nucleoid organization and DNA protection.</text>
</comment>
<dbReference type="Gene3D" id="3.30.1310.10">
    <property type="entry name" value="Nucleoid-associated protein YbaB-like domain"/>
    <property type="match status" value="1"/>
</dbReference>
<evidence type="ECO:0000313" key="5">
    <source>
        <dbReference type="Proteomes" id="UP000297713"/>
    </source>
</evidence>
<dbReference type="HAMAP" id="MF_00274">
    <property type="entry name" value="DNA_YbaB_EbfC"/>
    <property type="match status" value="1"/>
</dbReference>
<feature type="coiled-coil region" evidence="3">
    <location>
        <begin position="3"/>
        <end position="30"/>
    </location>
</feature>
<organism evidence="4 5">
    <name type="scientific">Methylacidiphilum caldifontis</name>
    <dbReference type="NCBI Taxonomy" id="2795386"/>
    <lineage>
        <taxon>Bacteria</taxon>
        <taxon>Pseudomonadati</taxon>
        <taxon>Verrucomicrobiota</taxon>
        <taxon>Methylacidiphilae</taxon>
        <taxon>Methylacidiphilales</taxon>
        <taxon>Methylacidiphilaceae</taxon>
        <taxon>Methylacidiphilum (ex Ratnadevi et al. 2023)</taxon>
    </lineage>
</organism>
<keyword evidence="2" id="KW-0963">Cytoplasm</keyword>
<comment type="caution">
    <text evidence="4">The sequence shown here is derived from an EMBL/GenBank/DDBJ whole genome shotgun (WGS) entry which is preliminary data.</text>
</comment>
<dbReference type="InterPro" id="IPR036894">
    <property type="entry name" value="YbaB-like_sf"/>
</dbReference>
<evidence type="ECO:0000313" key="4">
    <source>
        <dbReference type="EMBL" id="TFE71331.1"/>
    </source>
</evidence>
<dbReference type="GO" id="GO:0005829">
    <property type="term" value="C:cytosol"/>
    <property type="evidence" value="ECO:0007669"/>
    <property type="project" value="TreeGrafter"/>
</dbReference>
<dbReference type="RefSeq" id="WP_134439324.1">
    <property type="nucleotide sequence ID" value="NZ_CP065957.1"/>
</dbReference>
<keyword evidence="1 2" id="KW-0238">DNA-binding</keyword>
<sequence length="102" mass="10951">MNINKILKQAQKLQEEAKKIQEQIAALSFEGESGGGKVKAVVNGEGVLLKITVDPQLLDSKDNDMIEDLIVVAVQAAQEKAKEASQSQFQKLGGNLGIPGMF</sequence>
<name>A0A4Y8PGY4_9BACT</name>
<dbReference type="PANTHER" id="PTHR33449">
    <property type="entry name" value="NUCLEOID-ASSOCIATED PROTEIN YBAB"/>
    <property type="match status" value="1"/>
</dbReference>
<dbReference type="AlphaFoldDB" id="A0A4Y8PGY4"/>
<evidence type="ECO:0000256" key="1">
    <source>
        <dbReference type="ARBA" id="ARBA00023125"/>
    </source>
</evidence>
<dbReference type="PIRSF" id="PIRSF004555">
    <property type="entry name" value="UCP004555"/>
    <property type="match status" value="1"/>
</dbReference>
<dbReference type="Proteomes" id="UP000297713">
    <property type="component" value="Unassembled WGS sequence"/>
</dbReference>
<dbReference type="OrthoDB" id="195608at2"/>
<evidence type="ECO:0000256" key="3">
    <source>
        <dbReference type="SAM" id="Coils"/>
    </source>
</evidence>
<evidence type="ECO:0000256" key="2">
    <source>
        <dbReference type="HAMAP-Rule" id="MF_00274"/>
    </source>
</evidence>
<accession>A0A4Y8PGY4</accession>
<gene>
    <name evidence="4" type="ORF">A7Q10_05000</name>
</gene>
<protein>
    <recommendedName>
        <fullName evidence="2">Nucleoid-associated protein A7Q10_05000</fullName>
    </recommendedName>
</protein>
<dbReference type="PANTHER" id="PTHR33449:SF1">
    <property type="entry name" value="NUCLEOID-ASSOCIATED PROTEIN YBAB"/>
    <property type="match status" value="1"/>
</dbReference>
<proteinExistence type="inferred from homology"/>
<comment type="subunit">
    <text evidence="2">Homodimer.</text>
</comment>
<dbReference type="SUPFAM" id="SSF82607">
    <property type="entry name" value="YbaB-like"/>
    <property type="match status" value="1"/>
</dbReference>
<keyword evidence="5" id="KW-1185">Reference proteome</keyword>
<comment type="subcellular location">
    <subcellularLocation>
        <location evidence="2">Cytoplasm</location>
        <location evidence="2">Nucleoid</location>
    </subcellularLocation>
</comment>
<dbReference type="GO" id="GO:0043590">
    <property type="term" value="C:bacterial nucleoid"/>
    <property type="evidence" value="ECO:0007669"/>
    <property type="project" value="UniProtKB-UniRule"/>
</dbReference>
<dbReference type="NCBIfam" id="TIGR00103">
    <property type="entry name" value="DNA_YbaB_EbfC"/>
    <property type="match status" value="1"/>
</dbReference>
<dbReference type="EMBL" id="LXQC01000079">
    <property type="protein sequence ID" value="TFE71331.1"/>
    <property type="molecule type" value="Genomic_DNA"/>
</dbReference>
<keyword evidence="3" id="KW-0175">Coiled coil</keyword>
<comment type="similarity">
    <text evidence="2">Belongs to the YbaB/EbfC family.</text>
</comment>
<dbReference type="InterPro" id="IPR004401">
    <property type="entry name" value="YbaB/EbfC"/>
</dbReference>
<dbReference type="Pfam" id="PF02575">
    <property type="entry name" value="YbaB_DNA_bd"/>
    <property type="match status" value="1"/>
</dbReference>
<reference evidence="4 5" key="1">
    <citation type="submission" date="2016-05" db="EMBL/GenBank/DDBJ databases">
        <title>Diversity and Homogeneity among Thermoacidophilic Verrucomicrobia Methanotrophs Linked with Geographical Origin.</title>
        <authorList>
            <person name="Erikstad H.-A."/>
            <person name="Smestad N.B."/>
            <person name="Ceballos R.M."/>
            <person name="Birkeland N.-K."/>
        </authorList>
    </citation>
    <scope>NUCLEOTIDE SEQUENCE [LARGE SCALE GENOMIC DNA]</scope>
    <source>
        <strain evidence="4 5">Phi</strain>
    </source>
</reference>